<dbReference type="PANTHER" id="PTHR33050">
    <property type="entry name" value="REVERSE TRANSCRIPTASE DOMAIN-CONTAINING PROTEIN"/>
    <property type="match status" value="1"/>
</dbReference>
<evidence type="ECO:0000313" key="5">
    <source>
        <dbReference type="Proteomes" id="UP000225706"/>
    </source>
</evidence>
<dbReference type="InterPro" id="IPR043128">
    <property type="entry name" value="Rev_trsase/Diguanyl_cyclase"/>
</dbReference>
<dbReference type="OrthoDB" id="7698392at2759"/>
<dbReference type="PROSITE" id="PS50878">
    <property type="entry name" value="RT_POL"/>
    <property type="match status" value="1"/>
</dbReference>
<dbReference type="Gene3D" id="1.10.443.10">
    <property type="entry name" value="Intergrase catalytic core"/>
    <property type="match status" value="1"/>
</dbReference>
<dbReference type="SUPFAM" id="SSF56672">
    <property type="entry name" value="DNA/RNA polymerases"/>
    <property type="match status" value="1"/>
</dbReference>
<dbReference type="InterPro" id="IPR043502">
    <property type="entry name" value="DNA/RNA_pol_sf"/>
</dbReference>
<dbReference type="STRING" id="50429.A0A2B4RP75"/>
<feature type="domain" description="Tyr recombinase" evidence="3">
    <location>
        <begin position="218"/>
        <end position="398"/>
    </location>
</feature>
<evidence type="ECO:0000313" key="4">
    <source>
        <dbReference type="EMBL" id="PFX18042.1"/>
    </source>
</evidence>
<comment type="caution">
    <text evidence="4">The sequence shown here is derived from an EMBL/GenBank/DDBJ whole genome shotgun (WGS) entry which is preliminary data.</text>
</comment>
<dbReference type="InterPro" id="IPR013762">
    <property type="entry name" value="Integrase-like_cat_sf"/>
</dbReference>
<evidence type="ECO:0000256" key="1">
    <source>
        <dbReference type="ARBA" id="ARBA00023172"/>
    </source>
</evidence>
<protein>
    <submittedName>
        <fullName evidence="4">Pro-Pol polyprotein</fullName>
    </submittedName>
</protein>
<proteinExistence type="predicted"/>
<keyword evidence="5" id="KW-1185">Reference proteome</keyword>
<organism evidence="4 5">
    <name type="scientific">Stylophora pistillata</name>
    <name type="common">Smooth cauliflower coral</name>
    <dbReference type="NCBI Taxonomy" id="50429"/>
    <lineage>
        <taxon>Eukaryota</taxon>
        <taxon>Metazoa</taxon>
        <taxon>Cnidaria</taxon>
        <taxon>Anthozoa</taxon>
        <taxon>Hexacorallia</taxon>
        <taxon>Scleractinia</taxon>
        <taxon>Astrocoeniina</taxon>
        <taxon>Pocilloporidae</taxon>
        <taxon>Stylophora</taxon>
    </lineage>
</organism>
<dbReference type="Gene3D" id="3.30.70.270">
    <property type="match status" value="1"/>
</dbReference>
<dbReference type="Proteomes" id="UP000225706">
    <property type="component" value="Unassembled WGS sequence"/>
</dbReference>
<dbReference type="PANTHER" id="PTHR33050:SF7">
    <property type="entry name" value="RIBONUCLEASE H"/>
    <property type="match status" value="1"/>
</dbReference>
<dbReference type="GO" id="GO:0006310">
    <property type="term" value="P:DNA recombination"/>
    <property type="evidence" value="ECO:0007669"/>
    <property type="project" value="UniProtKB-KW"/>
</dbReference>
<sequence>MILNLKELNQFIVYGHFKMDSFKTVTDLMTQGCFMASVDIRDAYYTVPIAIEHKKYLKFMWRDKLHQYTCLQNGLASAPRIFTKLLKPVFNVLRQKGCLSSSYIDHCYLQGASYGECYENVLETVMLLRKLGFPIHEKKSVLVPSQVLTCLGFVHNSIAMTVQLNDSRKEKLKNACLNLVNKENCTVQQVAEPHWEMPGKNSSKQSIGNTGGGLLDMPKLQNLGFQLGNQYIGPMGNSEELSLKDLTLKRVMLVALTTAQRGQSLHLLDTLSMVQEETAYTFLLDRNLRQSKPGRSTSELVVKLYAYPHDRNLCVVNASSVYLDKTKLLRGSESHLLITHQKPHKRASRDTIRRWIQEMMLKAGRSVNVYKHHSTRSAAASKAKVNNASLAEIMQLLG</sequence>
<reference evidence="5" key="1">
    <citation type="journal article" date="2017" name="bioRxiv">
        <title>Comparative analysis of the genomes of Stylophora pistillata and Acropora digitifera provides evidence for extensive differences between species of corals.</title>
        <authorList>
            <person name="Voolstra C.R."/>
            <person name="Li Y."/>
            <person name="Liew Y.J."/>
            <person name="Baumgarten S."/>
            <person name="Zoccola D."/>
            <person name="Flot J.-F."/>
            <person name="Tambutte S."/>
            <person name="Allemand D."/>
            <person name="Aranda M."/>
        </authorList>
    </citation>
    <scope>NUCLEOTIDE SEQUENCE [LARGE SCALE GENOMIC DNA]</scope>
</reference>
<dbReference type="GO" id="GO:0003677">
    <property type="term" value="F:DNA binding"/>
    <property type="evidence" value="ECO:0007669"/>
    <property type="project" value="InterPro"/>
</dbReference>
<evidence type="ECO:0000259" key="3">
    <source>
        <dbReference type="PROSITE" id="PS51898"/>
    </source>
</evidence>
<dbReference type="GO" id="GO:0015074">
    <property type="term" value="P:DNA integration"/>
    <property type="evidence" value="ECO:0007669"/>
    <property type="project" value="InterPro"/>
</dbReference>
<dbReference type="PROSITE" id="PS51898">
    <property type="entry name" value="TYR_RECOMBINASE"/>
    <property type="match status" value="1"/>
</dbReference>
<dbReference type="InterPro" id="IPR011010">
    <property type="entry name" value="DNA_brk_join_enz"/>
</dbReference>
<dbReference type="Pfam" id="PF00078">
    <property type="entry name" value="RVT_1"/>
    <property type="match status" value="1"/>
</dbReference>
<dbReference type="Gene3D" id="3.10.10.10">
    <property type="entry name" value="HIV Type 1 Reverse Transcriptase, subunit A, domain 1"/>
    <property type="match status" value="1"/>
</dbReference>
<dbReference type="SUPFAM" id="SSF56349">
    <property type="entry name" value="DNA breaking-rejoining enzymes"/>
    <property type="match status" value="1"/>
</dbReference>
<evidence type="ECO:0000259" key="2">
    <source>
        <dbReference type="PROSITE" id="PS50878"/>
    </source>
</evidence>
<gene>
    <name evidence="4" type="primary">pol</name>
    <name evidence="4" type="ORF">AWC38_SpisGene17609</name>
</gene>
<name>A0A2B4RP75_STYPI</name>
<dbReference type="InterPro" id="IPR052055">
    <property type="entry name" value="Hepadnavirus_pol/RT"/>
</dbReference>
<accession>A0A2B4RP75</accession>
<dbReference type="InterPro" id="IPR002104">
    <property type="entry name" value="Integrase_catalytic"/>
</dbReference>
<feature type="domain" description="Reverse transcriptase" evidence="2">
    <location>
        <begin position="1"/>
        <end position="155"/>
    </location>
</feature>
<keyword evidence="1" id="KW-0233">DNA recombination</keyword>
<dbReference type="EMBL" id="LSMT01000434">
    <property type="protein sequence ID" value="PFX18042.1"/>
    <property type="molecule type" value="Genomic_DNA"/>
</dbReference>
<dbReference type="AlphaFoldDB" id="A0A2B4RP75"/>
<dbReference type="CDD" id="cd03714">
    <property type="entry name" value="RT_DIRS1"/>
    <property type="match status" value="1"/>
</dbReference>
<dbReference type="InterPro" id="IPR000477">
    <property type="entry name" value="RT_dom"/>
</dbReference>